<organism evidence="2 3">
    <name type="scientific">Rhizobium sophorae</name>
    <dbReference type="NCBI Taxonomy" id="1535242"/>
    <lineage>
        <taxon>Bacteria</taxon>
        <taxon>Pseudomonadati</taxon>
        <taxon>Pseudomonadota</taxon>
        <taxon>Alphaproteobacteria</taxon>
        <taxon>Hyphomicrobiales</taxon>
        <taxon>Rhizobiaceae</taxon>
        <taxon>Rhizobium/Agrobacterium group</taxon>
        <taxon>Rhizobium</taxon>
    </lineage>
</organism>
<dbReference type="Pfam" id="PF13560">
    <property type="entry name" value="HTH_31"/>
    <property type="match status" value="1"/>
</dbReference>
<dbReference type="EMBL" id="JABFCN010000004">
    <property type="protein sequence ID" value="NNU35671.1"/>
    <property type="molecule type" value="Genomic_DNA"/>
</dbReference>
<proteinExistence type="predicted"/>
<evidence type="ECO:0000259" key="1">
    <source>
        <dbReference type="PROSITE" id="PS50943"/>
    </source>
</evidence>
<accession>A0A7Y3S2Y5</accession>
<dbReference type="Gene3D" id="1.10.260.40">
    <property type="entry name" value="lambda repressor-like DNA-binding domains"/>
    <property type="match status" value="1"/>
</dbReference>
<keyword evidence="3" id="KW-1185">Reference proteome</keyword>
<dbReference type="SUPFAM" id="SSF47413">
    <property type="entry name" value="lambda repressor-like DNA-binding domains"/>
    <property type="match status" value="1"/>
</dbReference>
<name>A0A7Y3S2Y5_9HYPH</name>
<dbReference type="InterPro" id="IPR010982">
    <property type="entry name" value="Lambda_DNA-bd_dom_sf"/>
</dbReference>
<feature type="domain" description="HTH cro/C1-type" evidence="1">
    <location>
        <begin position="12"/>
        <end position="62"/>
    </location>
</feature>
<dbReference type="Proteomes" id="UP000519972">
    <property type="component" value="Unassembled WGS sequence"/>
</dbReference>
<dbReference type="InterPro" id="IPR001387">
    <property type="entry name" value="Cro/C1-type_HTH"/>
</dbReference>
<evidence type="ECO:0000313" key="3">
    <source>
        <dbReference type="Proteomes" id="UP000519972"/>
    </source>
</evidence>
<dbReference type="PROSITE" id="PS50943">
    <property type="entry name" value="HTH_CROC1"/>
    <property type="match status" value="1"/>
</dbReference>
<dbReference type="RefSeq" id="WP_171375984.1">
    <property type="nucleotide sequence ID" value="NZ_JABFCN010000004.1"/>
</dbReference>
<dbReference type="AlphaFoldDB" id="A0A7Y3S2Y5"/>
<protein>
    <submittedName>
        <fullName evidence="2">Helix-turn-helix transcriptional regulator</fullName>
    </submittedName>
</protein>
<dbReference type="GO" id="GO:0003677">
    <property type="term" value="F:DNA binding"/>
    <property type="evidence" value="ECO:0007669"/>
    <property type="project" value="InterPro"/>
</dbReference>
<dbReference type="SMART" id="SM00530">
    <property type="entry name" value="HTH_XRE"/>
    <property type="match status" value="1"/>
</dbReference>
<reference evidence="2 3" key="1">
    <citation type="submission" date="2020-02" db="EMBL/GenBank/DDBJ databases">
        <authorList>
            <person name="Sun Q."/>
        </authorList>
    </citation>
    <scope>NUCLEOTIDE SEQUENCE [LARGE SCALE GENOMIC DNA]</scope>
    <source>
        <strain evidence="2 3">CCBAU 03386</strain>
    </source>
</reference>
<gene>
    <name evidence="2" type="ORF">G9X64_03990</name>
</gene>
<sequence length="96" mass="10920">MKVPPAIVFSLAREFLGLTQQDVEVHSRISRSSIQRIEQGRHRLLDTVIRLQEFYEGRGIVFLQPVDGRGWGLVNNNLITLEVQLDKHPSADGRNS</sequence>
<comment type="caution">
    <text evidence="2">The sequence shown here is derived from an EMBL/GenBank/DDBJ whole genome shotgun (WGS) entry which is preliminary data.</text>
</comment>
<dbReference type="CDD" id="cd00093">
    <property type="entry name" value="HTH_XRE"/>
    <property type="match status" value="1"/>
</dbReference>
<evidence type="ECO:0000313" key="2">
    <source>
        <dbReference type="EMBL" id="NNU35671.1"/>
    </source>
</evidence>